<evidence type="ECO:0000313" key="7">
    <source>
        <dbReference type="EMBL" id="WPA97173.1"/>
    </source>
</evidence>
<dbReference type="Proteomes" id="UP000230605">
    <property type="component" value="Chromosome 1"/>
</dbReference>
<dbReference type="PANTHER" id="PTHR43618">
    <property type="entry name" value="7-ALPHA-HYDROXYSTEROID DEHYDROGENASE"/>
    <property type="match status" value="1"/>
</dbReference>
<dbReference type="OrthoDB" id="2898618at2759"/>
<evidence type="ECO:0000313" key="8">
    <source>
        <dbReference type="Proteomes" id="UP000230605"/>
    </source>
</evidence>
<dbReference type="Gene3D" id="3.40.50.720">
    <property type="entry name" value="NAD(P)-binding Rossmann-like Domain"/>
    <property type="match status" value="1"/>
</dbReference>
<accession>A0A2G5I6Q8</accession>
<feature type="region of interest" description="Disordered" evidence="5">
    <location>
        <begin position="265"/>
        <end position="290"/>
    </location>
</feature>
<evidence type="ECO:0000256" key="2">
    <source>
        <dbReference type="ARBA" id="ARBA00022857"/>
    </source>
</evidence>
<keyword evidence="2" id="KW-0521">NADP</keyword>
<evidence type="ECO:0000256" key="1">
    <source>
        <dbReference type="ARBA" id="ARBA00006484"/>
    </source>
</evidence>
<evidence type="ECO:0000313" key="6">
    <source>
        <dbReference type="EMBL" id="PIB00516.1"/>
    </source>
</evidence>
<sequence>MLRLFSRTTRTLSNLPRQTGLTQHHRLLSTNMANNQDLKASGLFDVSHVTALVTGGATGIGLMITQALVSNGAKVYITSRREEVLDNAIKQYNTGPGSLHKLVGDVSSKEGALQLAKEIEQKEPNGIQLLVNNAGIARDSTKFSANADGPPDMSSAEAISKYFLRSEESEWADTFRTNVMGQYFMSIAFLPILEKGGKQTPGYTSSVVNVSSISGAMKGSSMGQFAYGSSKAAFTHLSRMLATTFKDVKVRVNVIAPGVFPSEMTGGDSNKANKTEMDMDSGNPAGRKGEDGDMAATILFLAGKGGVFYNHQILYPDGGNTLAAPAVNN</sequence>
<dbReference type="PRINTS" id="PR00080">
    <property type="entry name" value="SDRFAMILY"/>
</dbReference>
<dbReference type="GO" id="GO:0016491">
    <property type="term" value="F:oxidoreductase activity"/>
    <property type="evidence" value="ECO:0007669"/>
    <property type="project" value="UniProtKB-KW"/>
</dbReference>
<gene>
    <name evidence="6" type="ORF">CB0940_01726</name>
    <name evidence="7" type="ORF">RHO25_001782</name>
</gene>
<dbReference type="AlphaFoldDB" id="A0A2G5I6Q8"/>
<keyword evidence="9" id="KW-1185">Reference proteome</keyword>
<evidence type="ECO:0000256" key="3">
    <source>
        <dbReference type="ARBA" id="ARBA00023002"/>
    </source>
</evidence>
<reference evidence="6 8" key="1">
    <citation type="submission" date="2015-10" db="EMBL/GenBank/DDBJ databases">
        <title>The cercosporin biosynthetic gene cluster was horizontally transferred to several fungal lineages and shown to be expanded in Cercospora beticola based on microsynteny with recipient genomes.</title>
        <authorList>
            <person name="De Jonge R."/>
            <person name="Ebert M.K."/>
            <person name="Suttle J.C."/>
            <person name="Jurick Ii W.M."/>
            <person name="Secor G.A."/>
            <person name="Thomma B.P."/>
            <person name="Van De Peer Y."/>
            <person name="Bolton M.D."/>
        </authorList>
    </citation>
    <scope>NUCLEOTIDE SEQUENCE [LARGE SCALE GENOMIC DNA]</scope>
    <source>
        <strain evidence="6 8">09-40</strain>
    </source>
</reference>
<evidence type="ECO:0000256" key="4">
    <source>
        <dbReference type="RuleBase" id="RU000363"/>
    </source>
</evidence>
<reference evidence="7 9" key="2">
    <citation type="submission" date="2023-09" db="EMBL/GenBank/DDBJ databases">
        <title>Complete-Gapless Cercospora beticola genome.</title>
        <authorList>
            <person name="Wyatt N.A."/>
            <person name="Spanner R.E."/>
            <person name="Bolton M.D."/>
        </authorList>
    </citation>
    <scope>NUCLEOTIDE SEQUENCE [LARGE SCALE GENOMIC DNA]</scope>
    <source>
        <strain evidence="7">Cb09-40</strain>
    </source>
</reference>
<proteinExistence type="inferred from homology"/>
<dbReference type="PRINTS" id="PR00081">
    <property type="entry name" value="GDHRDH"/>
</dbReference>
<name>A0A2G5I6Q8_CERBT</name>
<dbReference type="EMBL" id="CP134184">
    <property type="protein sequence ID" value="WPA97173.1"/>
    <property type="molecule type" value="Genomic_DNA"/>
</dbReference>
<evidence type="ECO:0000256" key="5">
    <source>
        <dbReference type="SAM" id="MobiDB-lite"/>
    </source>
</evidence>
<keyword evidence="3" id="KW-0560">Oxidoreductase</keyword>
<dbReference type="Proteomes" id="UP001302367">
    <property type="component" value="Chromosome 1"/>
</dbReference>
<dbReference type="InterPro" id="IPR036291">
    <property type="entry name" value="NAD(P)-bd_dom_sf"/>
</dbReference>
<dbReference type="Pfam" id="PF00106">
    <property type="entry name" value="adh_short"/>
    <property type="match status" value="1"/>
</dbReference>
<dbReference type="InterPro" id="IPR002347">
    <property type="entry name" value="SDR_fam"/>
</dbReference>
<dbReference type="SUPFAM" id="SSF51735">
    <property type="entry name" value="NAD(P)-binding Rossmann-fold domains"/>
    <property type="match status" value="1"/>
</dbReference>
<dbReference type="EMBL" id="LKMD01000100">
    <property type="protein sequence ID" value="PIB00516.1"/>
    <property type="molecule type" value="Genomic_DNA"/>
</dbReference>
<evidence type="ECO:0000313" key="9">
    <source>
        <dbReference type="Proteomes" id="UP001302367"/>
    </source>
</evidence>
<dbReference type="PANTHER" id="PTHR43618:SF4">
    <property type="entry name" value="SHORT CHAIN DEHYDROGENASE_REDUCTASE FAMILY (AFU_ORTHOLOGUE AFUA_7G04540)"/>
    <property type="match status" value="1"/>
</dbReference>
<comment type="similarity">
    <text evidence="1 4">Belongs to the short-chain dehydrogenases/reductases (SDR) family.</text>
</comment>
<dbReference type="InterPro" id="IPR052178">
    <property type="entry name" value="Sec_Metab_Biosynth_SDR"/>
</dbReference>
<protein>
    <submittedName>
        <fullName evidence="6">Rhamnolipids biosynthesis 3-oxoacyl-[acyl-carrier-protein] reductase</fullName>
    </submittedName>
</protein>
<organism evidence="6 8">
    <name type="scientific">Cercospora beticola</name>
    <name type="common">Sugarbeet leaf spot fungus</name>
    <dbReference type="NCBI Taxonomy" id="122368"/>
    <lineage>
        <taxon>Eukaryota</taxon>
        <taxon>Fungi</taxon>
        <taxon>Dikarya</taxon>
        <taxon>Ascomycota</taxon>
        <taxon>Pezizomycotina</taxon>
        <taxon>Dothideomycetes</taxon>
        <taxon>Dothideomycetidae</taxon>
        <taxon>Mycosphaerellales</taxon>
        <taxon>Mycosphaerellaceae</taxon>
        <taxon>Cercospora</taxon>
    </lineage>
</organism>